<dbReference type="AlphaFoldDB" id="A0A498SU98"/>
<name>A0A498SU98_ACAVI</name>
<keyword evidence="2" id="KW-1185">Reference proteome</keyword>
<gene>
    <name evidence="1" type="ORF">NAV_LOCUS10257</name>
</gene>
<accession>A0A498SU98</accession>
<feature type="non-terminal residue" evidence="1">
    <location>
        <position position="1"/>
    </location>
</feature>
<proteinExistence type="predicted"/>
<dbReference type="EMBL" id="UPTC01006056">
    <property type="protein sequence ID" value="VBB35466.1"/>
    <property type="molecule type" value="Genomic_DNA"/>
</dbReference>
<protein>
    <submittedName>
        <fullName evidence="1">Uncharacterized protein</fullName>
    </submittedName>
</protein>
<evidence type="ECO:0000313" key="2">
    <source>
        <dbReference type="Proteomes" id="UP000276991"/>
    </source>
</evidence>
<dbReference type="Proteomes" id="UP000276991">
    <property type="component" value="Unassembled WGS sequence"/>
</dbReference>
<organism evidence="1 2">
    <name type="scientific">Acanthocheilonema viteae</name>
    <name type="common">Filarial nematode worm</name>
    <name type="synonym">Dipetalonema viteae</name>
    <dbReference type="NCBI Taxonomy" id="6277"/>
    <lineage>
        <taxon>Eukaryota</taxon>
        <taxon>Metazoa</taxon>
        <taxon>Ecdysozoa</taxon>
        <taxon>Nematoda</taxon>
        <taxon>Chromadorea</taxon>
        <taxon>Rhabditida</taxon>
        <taxon>Spirurina</taxon>
        <taxon>Spiruromorpha</taxon>
        <taxon>Filarioidea</taxon>
        <taxon>Onchocercidae</taxon>
        <taxon>Acanthocheilonema</taxon>
    </lineage>
</organism>
<reference evidence="1 2" key="1">
    <citation type="submission" date="2018-08" db="EMBL/GenBank/DDBJ databases">
        <authorList>
            <person name="Laetsch R D."/>
            <person name="Stevens L."/>
            <person name="Kumar S."/>
            <person name="Blaxter L. M."/>
        </authorList>
    </citation>
    <scope>NUCLEOTIDE SEQUENCE [LARGE SCALE GENOMIC DNA]</scope>
</reference>
<evidence type="ECO:0000313" key="1">
    <source>
        <dbReference type="EMBL" id="VBB35466.1"/>
    </source>
</evidence>
<sequence length="92" mass="10247">SACSDEKCSNFILYVTVCIFDVHHRYVSATVDAGVVVLRYNNIAIRIRLNHLALNHTLTNTTVARQANEQSVTFNVTLGANGNYSITEFERA</sequence>